<gene>
    <name evidence="1" type="ORF">ABVK50_15675</name>
</gene>
<dbReference type="RefSeq" id="WP_353645702.1">
    <property type="nucleotide sequence ID" value="NZ_CP159253.1"/>
</dbReference>
<name>A0AAU8CJJ1_9HYPH</name>
<evidence type="ECO:0000313" key="1">
    <source>
        <dbReference type="EMBL" id="XCG46760.1"/>
    </source>
</evidence>
<dbReference type="InterPro" id="IPR058002">
    <property type="entry name" value="Gp82"/>
</dbReference>
<proteinExistence type="predicted"/>
<reference evidence="1" key="1">
    <citation type="submission" date="2024-06" db="EMBL/GenBank/DDBJ databases">
        <title>Mesorhizobium karijinii sp. nov., a symbiont of the iconic Swainsona formosa from arid Australia.</title>
        <authorList>
            <person name="Hill Y.J."/>
            <person name="Watkin E.L.J."/>
            <person name="O'Hara G.W."/>
            <person name="Terpolilli J."/>
            <person name="Tye M.L."/>
            <person name="Kohlmeier M.G."/>
        </authorList>
    </citation>
    <scope>NUCLEOTIDE SEQUENCE</scope>
    <source>
        <strain evidence="1">WSM2240</strain>
    </source>
</reference>
<organism evidence="1">
    <name type="scientific">Mesorhizobium sp. WSM2240</name>
    <dbReference type="NCBI Taxonomy" id="3228851"/>
    <lineage>
        <taxon>Bacteria</taxon>
        <taxon>Pseudomonadati</taxon>
        <taxon>Pseudomonadota</taxon>
        <taxon>Alphaproteobacteria</taxon>
        <taxon>Hyphomicrobiales</taxon>
        <taxon>Phyllobacteriaceae</taxon>
        <taxon>Mesorhizobium</taxon>
    </lineage>
</organism>
<sequence length="126" mass="14657">MSHPSDVYWNTHKRCFSIRPTKPSELEGFKSSPKGRVFYNTGPFLLLDPVFRVNERGRQWVLRNKKKTVHATIRGLPRVPGVFTIPPGARLVKYNPYQNEQFVLLDGTPIFKARTAYLKDKEVWII</sequence>
<dbReference type="AlphaFoldDB" id="A0AAU8CJJ1"/>
<accession>A0AAU8CJJ1</accession>
<dbReference type="EMBL" id="CP159253">
    <property type="protein sequence ID" value="XCG46760.1"/>
    <property type="molecule type" value="Genomic_DNA"/>
</dbReference>
<protein>
    <submittedName>
        <fullName evidence="1">Uncharacterized protein</fullName>
    </submittedName>
</protein>
<dbReference type="Pfam" id="PF25735">
    <property type="entry name" value="Phage_L5_gp82"/>
    <property type="match status" value="1"/>
</dbReference>